<evidence type="ECO:0000313" key="1">
    <source>
        <dbReference type="EMBL" id="PSR77140.1"/>
    </source>
</evidence>
<sequence length="61" mass="6648">MDFTIDTGESCITKTSPTDDIIFSPVEIDQLVSELDKIGVEGSDSLFEDILKNLKGEGILD</sequence>
<accession>A0A2R6NUT6</accession>
<gene>
    <name evidence="1" type="ORF">PHLCEN_2v8048</name>
</gene>
<reference evidence="1 2" key="1">
    <citation type="submission" date="2018-02" db="EMBL/GenBank/DDBJ databases">
        <title>Genome sequence of the basidiomycete white-rot fungus Phlebia centrifuga.</title>
        <authorList>
            <person name="Granchi Z."/>
            <person name="Peng M."/>
            <person name="de Vries R.P."/>
            <person name="Hilden K."/>
            <person name="Makela M.R."/>
            <person name="Grigoriev I."/>
            <person name="Riley R."/>
        </authorList>
    </citation>
    <scope>NUCLEOTIDE SEQUENCE [LARGE SCALE GENOMIC DNA]</scope>
    <source>
        <strain evidence="1 2">FBCC195</strain>
    </source>
</reference>
<dbReference type="AlphaFoldDB" id="A0A2R6NUT6"/>
<proteinExistence type="predicted"/>
<keyword evidence="2" id="KW-1185">Reference proteome</keyword>
<protein>
    <submittedName>
        <fullName evidence="1">Uncharacterized protein</fullName>
    </submittedName>
</protein>
<name>A0A2R6NUT6_9APHY</name>
<comment type="caution">
    <text evidence="1">The sequence shown here is derived from an EMBL/GenBank/DDBJ whole genome shotgun (WGS) entry which is preliminary data.</text>
</comment>
<dbReference type="Proteomes" id="UP000186601">
    <property type="component" value="Unassembled WGS sequence"/>
</dbReference>
<dbReference type="EMBL" id="MLYV02000812">
    <property type="protein sequence ID" value="PSR77140.1"/>
    <property type="molecule type" value="Genomic_DNA"/>
</dbReference>
<evidence type="ECO:0000313" key="2">
    <source>
        <dbReference type="Proteomes" id="UP000186601"/>
    </source>
</evidence>
<organism evidence="1 2">
    <name type="scientific">Hermanssonia centrifuga</name>
    <dbReference type="NCBI Taxonomy" id="98765"/>
    <lineage>
        <taxon>Eukaryota</taxon>
        <taxon>Fungi</taxon>
        <taxon>Dikarya</taxon>
        <taxon>Basidiomycota</taxon>
        <taxon>Agaricomycotina</taxon>
        <taxon>Agaricomycetes</taxon>
        <taxon>Polyporales</taxon>
        <taxon>Meruliaceae</taxon>
        <taxon>Hermanssonia</taxon>
    </lineage>
</organism>